<proteinExistence type="inferred from homology"/>
<dbReference type="InterPro" id="IPR035977">
    <property type="entry name" value="Ribosomal_bL36_sp"/>
</dbReference>
<dbReference type="GO" id="GO:0006412">
    <property type="term" value="P:translation"/>
    <property type="evidence" value="ECO:0007669"/>
    <property type="project" value="InterPro"/>
</dbReference>
<dbReference type="PROSITE" id="PS00828">
    <property type="entry name" value="RIBOSOMAL_L36"/>
    <property type="match status" value="1"/>
</dbReference>
<keyword evidence="6" id="KW-1185">Reference proteome</keyword>
<evidence type="ECO:0000313" key="6">
    <source>
        <dbReference type="Proteomes" id="UP000827549"/>
    </source>
</evidence>
<name>A0AAF1BKE3_9TREE</name>
<dbReference type="Pfam" id="PF00444">
    <property type="entry name" value="Ribosomal_L36"/>
    <property type="match status" value="1"/>
</dbReference>
<dbReference type="SUPFAM" id="SSF57840">
    <property type="entry name" value="Ribosomal protein L36"/>
    <property type="match status" value="1"/>
</dbReference>
<protein>
    <recommendedName>
        <fullName evidence="4">Ribosomal protein</fullName>
    </recommendedName>
</protein>
<sequence length="101" mass="10950">MFGLFRLRLLAGPSRQCSTHAHASLARPTVSALVPSFASARLGALPRPAAAPQALRVLGQVRGMKVRSSVKKFCDGCAVVRRKGRIYIVCSKNPKHKQRQG</sequence>
<dbReference type="InterPro" id="IPR000473">
    <property type="entry name" value="Ribosomal_bL36"/>
</dbReference>
<dbReference type="GeneID" id="87810570"/>
<dbReference type="GO" id="GO:0003735">
    <property type="term" value="F:structural constituent of ribosome"/>
    <property type="evidence" value="ECO:0007669"/>
    <property type="project" value="InterPro"/>
</dbReference>
<organism evidence="5 6">
    <name type="scientific">Vanrija pseudolonga</name>
    <dbReference type="NCBI Taxonomy" id="143232"/>
    <lineage>
        <taxon>Eukaryota</taxon>
        <taxon>Fungi</taxon>
        <taxon>Dikarya</taxon>
        <taxon>Basidiomycota</taxon>
        <taxon>Agaricomycotina</taxon>
        <taxon>Tremellomycetes</taxon>
        <taxon>Trichosporonales</taxon>
        <taxon>Trichosporonaceae</taxon>
        <taxon>Vanrija</taxon>
    </lineage>
</organism>
<gene>
    <name evidence="5" type="primary">RTC6</name>
    <name evidence="5" type="ORF">LOC62_05G007397</name>
</gene>
<evidence type="ECO:0000256" key="2">
    <source>
        <dbReference type="ARBA" id="ARBA00022980"/>
    </source>
</evidence>
<dbReference type="AlphaFoldDB" id="A0AAF1BKE3"/>
<evidence type="ECO:0000256" key="1">
    <source>
        <dbReference type="ARBA" id="ARBA00007645"/>
    </source>
</evidence>
<dbReference type="PANTHER" id="PTHR18804:SF16">
    <property type="entry name" value="RIBOSOMAL PROTEIN"/>
    <property type="match status" value="1"/>
</dbReference>
<keyword evidence="2 4" id="KW-0689">Ribosomal protein</keyword>
<dbReference type="GO" id="GO:1990904">
    <property type="term" value="C:ribonucleoprotein complex"/>
    <property type="evidence" value="ECO:0007669"/>
    <property type="project" value="UniProtKB-KW"/>
</dbReference>
<accession>A0AAF1BKE3</accession>
<keyword evidence="3 4" id="KW-0687">Ribonucleoprotein</keyword>
<dbReference type="PANTHER" id="PTHR18804">
    <property type="entry name" value="RIBOSOMAL PROTEIN"/>
    <property type="match status" value="1"/>
</dbReference>
<reference evidence="5" key="1">
    <citation type="submission" date="2023-10" db="EMBL/GenBank/DDBJ databases">
        <authorList>
            <person name="Noh H."/>
        </authorList>
    </citation>
    <scope>NUCLEOTIDE SEQUENCE</scope>
    <source>
        <strain evidence="5">DUCC4014</strain>
    </source>
</reference>
<dbReference type="NCBIfam" id="TIGR01022">
    <property type="entry name" value="rpmJ_bact"/>
    <property type="match status" value="1"/>
</dbReference>
<dbReference type="EMBL" id="CP086718">
    <property type="protein sequence ID" value="WOO83877.1"/>
    <property type="molecule type" value="Genomic_DNA"/>
</dbReference>
<dbReference type="HAMAP" id="MF_00251">
    <property type="entry name" value="Ribosomal_bL36"/>
    <property type="match status" value="1"/>
</dbReference>
<dbReference type="RefSeq" id="XP_062629903.1">
    <property type="nucleotide sequence ID" value="XM_062773919.1"/>
</dbReference>
<comment type="similarity">
    <text evidence="1 4">Belongs to the bacterial ribosomal protein bL36 family.</text>
</comment>
<evidence type="ECO:0000313" key="5">
    <source>
        <dbReference type="EMBL" id="WOO83877.1"/>
    </source>
</evidence>
<evidence type="ECO:0000256" key="4">
    <source>
        <dbReference type="RuleBase" id="RU000570"/>
    </source>
</evidence>
<evidence type="ECO:0000256" key="3">
    <source>
        <dbReference type="ARBA" id="ARBA00023274"/>
    </source>
</evidence>
<dbReference type="InterPro" id="IPR052010">
    <property type="entry name" value="Ribosomal_LSU_bL36"/>
</dbReference>
<dbReference type="Proteomes" id="UP000827549">
    <property type="component" value="Chromosome 5"/>
</dbReference>
<dbReference type="GO" id="GO:0005840">
    <property type="term" value="C:ribosome"/>
    <property type="evidence" value="ECO:0007669"/>
    <property type="project" value="UniProtKB-KW"/>
</dbReference>